<comment type="subcellular location">
    <subcellularLocation>
        <location evidence="1">Membrane</location>
        <topology evidence="1">Single-pass membrane protein</topology>
    </subcellularLocation>
</comment>
<evidence type="ECO:0000256" key="7">
    <source>
        <dbReference type="SAM" id="SignalP"/>
    </source>
</evidence>
<keyword evidence="9" id="KW-1185">Reference proteome</keyword>
<sequence>MWFVVLLAAAANAVTLSAPTVTIARDIKASARPELPETTPGPATLDDLHFLDRRDTLAQADATVCGYYNRAIDNRLYCLNDNACVFYAPDSEFPGMVGCCPQTSATEGCIIFSTCIDIDDILATSELLAQTADSMALFCTYDENRYCHTRTWPSLNAADFECTSTSSRWIETMYTYGTVTDEEEDEDQTTETLSLSWISSSDLPTDRSVEATTTTETESETETDAPTTSTSGGTTPSPVDEEDPVTTEDSDEGSSTPVGAIVGGVVGGVGGLALVAGALFLYRRHKKKSAVVDTPVIPPPETKQQPGISTKEMFAPPQGAPQGAGTAGMHEVQAEPMYAELPVQEARGQRVMRHELE</sequence>
<organism evidence="8 9">
    <name type="scientific">Aspergillus keveii</name>
    <dbReference type="NCBI Taxonomy" id="714993"/>
    <lineage>
        <taxon>Eukaryota</taxon>
        <taxon>Fungi</taxon>
        <taxon>Dikarya</taxon>
        <taxon>Ascomycota</taxon>
        <taxon>Pezizomycotina</taxon>
        <taxon>Eurotiomycetes</taxon>
        <taxon>Eurotiomycetidae</taxon>
        <taxon>Eurotiales</taxon>
        <taxon>Aspergillaceae</taxon>
        <taxon>Aspergillus</taxon>
        <taxon>Aspergillus subgen. Nidulantes</taxon>
    </lineage>
</organism>
<name>A0ABR4G2E7_9EURO</name>
<comment type="caution">
    <text evidence="8">The sequence shown here is derived from an EMBL/GenBank/DDBJ whole genome shotgun (WGS) entry which is preliminary data.</text>
</comment>
<accession>A0ABR4G2E7</accession>
<gene>
    <name evidence="8" type="ORF">BJX66DRAFT_232281</name>
</gene>
<feature type="compositionally biased region" description="Acidic residues" evidence="5">
    <location>
        <begin position="239"/>
        <end position="252"/>
    </location>
</feature>
<feature type="compositionally biased region" description="Polar residues" evidence="5">
    <location>
        <begin position="193"/>
        <end position="203"/>
    </location>
</feature>
<dbReference type="EMBL" id="JBFTWV010000061">
    <property type="protein sequence ID" value="KAL2793195.1"/>
    <property type="molecule type" value="Genomic_DNA"/>
</dbReference>
<keyword evidence="2 6" id="KW-0812">Transmembrane</keyword>
<feature type="signal peptide" evidence="7">
    <location>
        <begin position="1"/>
        <end position="17"/>
    </location>
</feature>
<feature type="compositionally biased region" description="Acidic residues" evidence="5">
    <location>
        <begin position="180"/>
        <end position="189"/>
    </location>
</feature>
<feature type="region of interest" description="Disordered" evidence="5">
    <location>
        <begin position="179"/>
        <end position="258"/>
    </location>
</feature>
<evidence type="ECO:0000313" key="9">
    <source>
        <dbReference type="Proteomes" id="UP001610563"/>
    </source>
</evidence>
<protein>
    <submittedName>
        <fullName evidence="8">Uncharacterized protein</fullName>
    </submittedName>
</protein>
<reference evidence="8 9" key="1">
    <citation type="submission" date="2024-07" db="EMBL/GenBank/DDBJ databases">
        <title>Section-level genome sequencing and comparative genomics of Aspergillus sections Usti and Cavernicolus.</title>
        <authorList>
            <consortium name="Lawrence Berkeley National Laboratory"/>
            <person name="Nybo J.L."/>
            <person name="Vesth T.C."/>
            <person name="Theobald S."/>
            <person name="Frisvad J.C."/>
            <person name="Larsen T.O."/>
            <person name="Kjaerboelling I."/>
            <person name="Rothschild-Mancinelli K."/>
            <person name="Lyhne E.K."/>
            <person name="Kogle M.E."/>
            <person name="Barry K."/>
            <person name="Clum A."/>
            <person name="Na H."/>
            <person name="Ledsgaard L."/>
            <person name="Lin J."/>
            <person name="Lipzen A."/>
            <person name="Kuo A."/>
            <person name="Riley R."/>
            <person name="Mondo S."/>
            <person name="Labutti K."/>
            <person name="Haridas S."/>
            <person name="Pangalinan J."/>
            <person name="Salamov A.A."/>
            <person name="Simmons B.A."/>
            <person name="Magnuson J.K."/>
            <person name="Chen J."/>
            <person name="Drula E."/>
            <person name="Henrissat B."/>
            <person name="Wiebenga A."/>
            <person name="Lubbers R.J."/>
            <person name="Gomes A.C."/>
            <person name="Makela M.R."/>
            <person name="Stajich J."/>
            <person name="Grigoriev I.V."/>
            <person name="Mortensen U.H."/>
            <person name="De Vries R.P."/>
            <person name="Baker S.E."/>
            <person name="Andersen M.R."/>
        </authorList>
    </citation>
    <scope>NUCLEOTIDE SEQUENCE [LARGE SCALE GENOMIC DNA]</scope>
    <source>
        <strain evidence="8 9">CBS 209.92</strain>
    </source>
</reference>
<keyword evidence="4 6" id="KW-0472">Membrane</keyword>
<dbReference type="Proteomes" id="UP001610563">
    <property type="component" value="Unassembled WGS sequence"/>
</dbReference>
<evidence type="ECO:0000256" key="3">
    <source>
        <dbReference type="ARBA" id="ARBA00022989"/>
    </source>
</evidence>
<evidence type="ECO:0000256" key="5">
    <source>
        <dbReference type="SAM" id="MobiDB-lite"/>
    </source>
</evidence>
<feature type="chain" id="PRO_5045557702" evidence="7">
    <location>
        <begin position="18"/>
        <end position="357"/>
    </location>
</feature>
<evidence type="ECO:0000256" key="1">
    <source>
        <dbReference type="ARBA" id="ARBA00004167"/>
    </source>
</evidence>
<evidence type="ECO:0000256" key="6">
    <source>
        <dbReference type="SAM" id="Phobius"/>
    </source>
</evidence>
<evidence type="ECO:0000313" key="8">
    <source>
        <dbReference type="EMBL" id="KAL2793195.1"/>
    </source>
</evidence>
<proteinExistence type="predicted"/>
<feature type="compositionally biased region" description="Low complexity" evidence="5">
    <location>
        <begin position="224"/>
        <end position="238"/>
    </location>
</feature>
<keyword evidence="7" id="KW-0732">Signal</keyword>
<evidence type="ECO:0000256" key="4">
    <source>
        <dbReference type="ARBA" id="ARBA00023136"/>
    </source>
</evidence>
<keyword evidence="3 6" id="KW-1133">Transmembrane helix</keyword>
<evidence type="ECO:0000256" key="2">
    <source>
        <dbReference type="ARBA" id="ARBA00022692"/>
    </source>
</evidence>
<dbReference type="InterPro" id="IPR051694">
    <property type="entry name" value="Immunoregulatory_rcpt-like"/>
</dbReference>
<feature type="transmembrane region" description="Helical" evidence="6">
    <location>
        <begin position="258"/>
        <end position="282"/>
    </location>
</feature>
<dbReference type="PANTHER" id="PTHR15549">
    <property type="entry name" value="PAIRED IMMUNOGLOBULIN-LIKE TYPE 2 RECEPTOR"/>
    <property type="match status" value="1"/>
</dbReference>